<comment type="caution">
    <text evidence="1">The sequence shown here is derived from an EMBL/GenBank/DDBJ whole genome shotgun (WGS) entry which is preliminary data.</text>
</comment>
<evidence type="ECO:0000313" key="2">
    <source>
        <dbReference type="Proteomes" id="UP000315833"/>
    </source>
</evidence>
<dbReference type="RefSeq" id="WP_146265242.1">
    <property type="nucleotide sequence ID" value="NZ_VOIF01000069.1"/>
</dbReference>
<protein>
    <recommendedName>
        <fullName evidence="3">Tetratricopeptide repeat protein</fullName>
    </recommendedName>
</protein>
<reference evidence="1 2" key="1">
    <citation type="submission" date="2019-07" db="EMBL/GenBank/DDBJ databases">
        <title>Genome sequencing of Bacteroides dorei iSURF_12.</title>
        <authorList>
            <person name="Sevigny J.L."/>
            <person name="Ruoff K.L."/>
            <person name="Price C.E."/>
            <person name="Valls R.A."/>
            <person name="O'Toole G.A."/>
        </authorList>
    </citation>
    <scope>NUCLEOTIDE SEQUENCE [LARGE SCALE GENOMIC DNA]</scope>
    <source>
        <strain evidence="1 2">ANK132K_1B</strain>
    </source>
</reference>
<dbReference type="InterPro" id="IPR011990">
    <property type="entry name" value="TPR-like_helical_dom_sf"/>
</dbReference>
<evidence type="ECO:0000313" key="1">
    <source>
        <dbReference type="EMBL" id="TWV63886.1"/>
    </source>
</evidence>
<dbReference type="Gene3D" id="3.30.1330.60">
    <property type="entry name" value="OmpA-like domain"/>
    <property type="match status" value="1"/>
</dbReference>
<gene>
    <name evidence="1" type="ORF">FSA04_23310</name>
</gene>
<accession>A0A5C6KN59</accession>
<name>A0A5C6KN59_9BACT</name>
<evidence type="ECO:0008006" key="3">
    <source>
        <dbReference type="Google" id="ProtNLM"/>
    </source>
</evidence>
<dbReference type="Gene3D" id="1.25.40.10">
    <property type="entry name" value="Tetratricopeptide repeat domain"/>
    <property type="match status" value="1"/>
</dbReference>
<dbReference type="SUPFAM" id="SSF48452">
    <property type="entry name" value="TPR-like"/>
    <property type="match status" value="1"/>
</dbReference>
<proteinExistence type="predicted"/>
<organism evidence="1 2">
    <name type="scientific">Phocaeicola dorei</name>
    <dbReference type="NCBI Taxonomy" id="357276"/>
    <lineage>
        <taxon>Bacteria</taxon>
        <taxon>Pseudomonadati</taxon>
        <taxon>Bacteroidota</taxon>
        <taxon>Bacteroidia</taxon>
        <taxon>Bacteroidales</taxon>
        <taxon>Bacteroidaceae</taxon>
        <taxon>Phocaeicola</taxon>
    </lineage>
</organism>
<sequence>LAELEEEYFQAWKHEVLQKERWIDWSDKANARFALFNWRVEQNRRAIAGYNSILEHLPAYWMTRELEGKYIPSRWRMFAEGGYKIRTRSISPEDSAVITRRFTDYGKMAENQKRKEQAGAMYDKYVRFPYEPARLDTVIREGNKFVYYYKQELPATENTKRIDLTLDGLILSKDETRTPLPPSDTITYFISSMVQFLDRTPRYKKKIVTRKDEVSLRAYVAYKTGSTEFREETGNNRSEIDKVFKAIRSINYTGEFLIDSVLMTATSSPEGDAGMNLFLSRGRATELKKYLARRTEDAEGVDTIFRPAWRGEDWERLRGLVAKDDTLRHRPELLRIMEETRNPDIREHALRKYPEDYRRIREKHYPLLRGVEFLFHLHRRDMIQDTVVMPVIDSTYMAAVRMIEDRRYKQALALLDEHYPADYNTAVCLMSLGYDARALEIMREQRDTSDRNYLLAILYSRLGRKEDAVKSYVRSCDQDAGKIWRGRLDPEINTLIETYNLYKDEY</sequence>
<dbReference type="AlphaFoldDB" id="A0A5C6KN59"/>
<dbReference type="InterPro" id="IPR036737">
    <property type="entry name" value="OmpA-like_sf"/>
</dbReference>
<dbReference type="Proteomes" id="UP000315833">
    <property type="component" value="Unassembled WGS sequence"/>
</dbReference>
<feature type="non-terminal residue" evidence="1">
    <location>
        <position position="1"/>
    </location>
</feature>
<dbReference type="EMBL" id="VOIF01000069">
    <property type="protein sequence ID" value="TWV63886.1"/>
    <property type="molecule type" value="Genomic_DNA"/>
</dbReference>